<name>A0ABV6JLW8_9BACL</name>
<protein>
    <submittedName>
        <fullName evidence="2">DUF4362 domain-containing protein</fullName>
    </submittedName>
</protein>
<proteinExistence type="predicted"/>
<keyword evidence="3" id="KW-1185">Reference proteome</keyword>
<keyword evidence="1" id="KW-0732">Signal</keyword>
<feature type="signal peptide" evidence="1">
    <location>
        <begin position="1"/>
        <end position="22"/>
    </location>
</feature>
<dbReference type="InterPro" id="IPR025372">
    <property type="entry name" value="DUF4362"/>
</dbReference>
<dbReference type="EMBL" id="JBHLVF010000047">
    <property type="protein sequence ID" value="MFC0395785.1"/>
    <property type="molecule type" value="Genomic_DNA"/>
</dbReference>
<reference evidence="2 3" key="1">
    <citation type="submission" date="2024-09" db="EMBL/GenBank/DDBJ databases">
        <authorList>
            <person name="Sun Q."/>
            <person name="Mori K."/>
        </authorList>
    </citation>
    <scope>NUCLEOTIDE SEQUENCE [LARGE SCALE GENOMIC DNA]</scope>
    <source>
        <strain evidence="2 3">CCM 4839</strain>
    </source>
</reference>
<dbReference type="RefSeq" id="WP_204817655.1">
    <property type="nucleotide sequence ID" value="NZ_JANHOF010000002.1"/>
</dbReference>
<organism evidence="2 3">
    <name type="scientific">Paenibacillus mendelii</name>
    <dbReference type="NCBI Taxonomy" id="206163"/>
    <lineage>
        <taxon>Bacteria</taxon>
        <taxon>Bacillati</taxon>
        <taxon>Bacillota</taxon>
        <taxon>Bacilli</taxon>
        <taxon>Bacillales</taxon>
        <taxon>Paenibacillaceae</taxon>
        <taxon>Paenibacillus</taxon>
    </lineage>
</organism>
<dbReference type="Pfam" id="PF14275">
    <property type="entry name" value="DUF4362"/>
    <property type="match status" value="1"/>
</dbReference>
<evidence type="ECO:0000313" key="2">
    <source>
        <dbReference type="EMBL" id="MFC0395785.1"/>
    </source>
</evidence>
<gene>
    <name evidence="2" type="ORF">ACFFJ8_30990</name>
</gene>
<evidence type="ECO:0000256" key="1">
    <source>
        <dbReference type="SAM" id="SignalP"/>
    </source>
</evidence>
<feature type="chain" id="PRO_5045101206" evidence="1">
    <location>
        <begin position="23"/>
        <end position="147"/>
    </location>
</feature>
<dbReference type="PROSITE" id="PS51257">
    <property type="entry name" value="PROKAR_LIPOPROTEIN"/>
    <property type="match status" value="1"/>
</dbReference>
<evidence type="ECO:0000313" key="3">
    <source>
        <dbReference type="Proteomes" id="UP001589818"/>
    </source>
</evidence>
<accession>A0ABV6JLW8</accession>
<dbReference type="Proteomes" id="UP001589818">
    <property type="component" value="Unassembled WGS sequence"/>
</dbReference>
<comment type="caution">
    <text evidence="2">The sequence shown here is derived from an EMBL/GenBank/DDBJ whole genome shotgun (WGS) entry which is preliminary data.</text>
</comment>
<sequence length="147" mass="16290">MRLKTFILCLAVLLLTSCNSYSVNEAKKNGDIITGSAGEINLGKIDTFMNDVENNKESKVRITGFGIDGEPVVQDLGYDGNQIKYVFDPLGDKLIEKTVCDKIEKTHITREDQVAGFEYALSSCEQIVGVHREDGNEILILFVADKK</sequence>